<gene>
    <name evidence="2" type="ORF">E2C01_022155</name>
</gene>
<feature type="region of interest" description="Disordered" evidence="1">
    <location>
        <begin position="75"/>
        <end position="139"/>
    </location>
</feature>
<dbReference type="Proteomes" id="UP000324222">
    <property type="component" value="Unassembled WGS sequence"/>
</dbReference>
<sequence>MTQITKLHHDARGQVSAASSLRRRQRMAEAGLIFRLADEWRGINPFLPRNKQYYAPPGRFRLQLLAAARFNPPYGQGEIRTADGEHNSFHTRSRRRPGPPAWPAGCQRRLAFSTPPPPRTSSSSLISLANHGRNITGDL</sequence>
<reference evidence="2 3" key="1">
    <citation type="submission" date="2019-05" db="EMBL/GenBank/DDBJ databases">
        <title>Another draft genome of Portunus trituberculatus and its Hox gene families provides insights of decapod evolution.</title>
        <authorList>
            <person name="Jeong J.-H."/>
            <person name="Song I."/>
            <person name="Kim S."/>
            <person name="Choi T."/>
            <person name="Kim D."/>
            <person name="Ryu S."/>
            <person name="Kim W."/>
        </authorList>
    </citation>
    <scope>NUCLEOTIDE SEQUENCE [LARGE SCALE GENOMIC DNA]</scope>
    <source>
        <tissue evidence="2">Muscle</tissue>
    </source>
</reference>
<organism evidence="2 3">
    <name type="scientific">Portunus trituberculatus</name>
    <name type="common">Swimming crab</name>
    <name type="synonym">Neptunus trituberculatus</name>
    <dbReference type="NCBI Taxonomy" id="210409"/>
    <lineage>
        <taxon>Eukaryota</taxon>
        <taxon>Metazoa</taxon>
        <taxon>Ecdysozoa</taxon>
        <taxon>Arthropoda</taxon>
        <taxon>Crustacea</taxon>
        <taxon>Multicrustacea</taxon>
        <taxon>Malacostraca</taxon>
        <taxon>Eumalacostraca</taxon>
        <taxon>Eucarida</taxon>
        <taxon>Decapoda</taxon>
        <taxon>Pleocyemata</taxon>
        <taxon>Brachyura</taxon>
        <taxon>Eubrachyura</taxon>
        <taxon>Portunoidea</taxon>
        <taxon>Portunidae</taxon>
        <taxon>Portuninae</taxon>
        <taxon>Portunus</taxon>
    </lineage>
</organism>
<dbReference type="EMBL" id="VSRR010001991">
    <property type="protein sequence ID" value="MPC28939.1"/>
    <property type="molecule type" value="Genomic_DNA"/>
</dbReference>
<name>A0A5B7E694_PORTR</name>
<proteinExistence type="predicted"/>
<keyword evidence="3" id="KW-1185">Reference proteome</keyword>
<feature type="region of interest" description="Disordered" evidence="1">
    <location>
        <begin position="1"/>
        <end position="21"/>
    </location>
</feature>
<evidence type="ECO:0000313" key="3">
    <source>
        <dbReference type="Proteomes" id="UP000324222"/>
    </source>
</evidence>
<dbReference type="AlphaFoldDB" id="A0A5B7E694"/>
<accession>A0A5B7E694</accession>
<evidence type="ECO:0000256" key="1">
    <source>
        <dbReference type="SAM" id="MobiDB-lite"/>
    </source>
</evidence>
<protein>
    <submittedName>
        <fullName evidence="2">Uncharacterized protein</fullName>
    </submittedName>
</protein>
<comment type="caution">
    <text evidence="2">The sequence shown here is derived from an EMBL/GenBank/DDBJ whole genome shotgun (WGS) entry which is preliminary data.</text>
</comment>
<evidence type="ECO:0000313" key="2">
    <source>
        <dbReference type="EMBL" id="MPC28939.1"/>
    </source>
</evidence>